<dbReference type="PRINTS" id="PR00689">
    <property type="entry name" value="ACOABINDINGP"/>
</dbReference>
<accession>A0A075A7D0</accession>
<dbReference type="Gene3D" id="1.20.80.10">
    <property type="match status" value="1"/>
</dbReference>
<dbReference type="Pfam" id="PF00887">
    <property type="entry name" value="ACBP"/>
    <property type="match status" value="1"/>
</dbReference>
<dbReference type="GO" id="GO:0000062">
    <property type="term" value="F:fatty-acyl-CoA binding"/>
    <property type="evidence" value="ECO:0007669"/>
    <property type="project" value="InterPro"/>
</dbReference>
<reference evidence="4 5" key="1">
    <citation type="submission" date="2013-11" db="EMBL/GenBank/DDBJ databases">
        <title>Opisthorchis viverrini - life in the bile duct.</title>
        <authorList>
            <person name="Young N.D."/>
            <person name="Nagarajan N."/>
            <person name="Lin S.J."/>
            <person name="Korhonen P.K."/>
            <person name="Jex A.R."/>
            <person name="Hall R.S."/>
            <person name="Safavi-Hemami H."/>
            <person name="Kaewkong W."/>
            <person name="Bertrand D."/>
            <person name="Gao S."/>
            <person name="Seet Q."/>
            <person name="Wongkham S."/>
            <person name="Teh B.T."/>
            <person name="Wongkham C."/>
            <person name="Intapan P.M."/>
            <person name="Maleewong W."/>
            <person name="Yang X."/>
            <person name="Hu M."/>
            <person name="Wang Z."/>
            <person name="Hofmann A."/>
            <person name="Sternberg P.W."/>
            <person name="Tan P."/>
            <person name="Wang J."/>
            <person name="Gasser R.B."/>
        </authorList>
    </citation>
    <scope>NUCLEOTIDE SEQUENCE [LARGE SCALE GENOMIC DNA]</scope>
</reference>
<evidence type="ECO:0000313" key="4">
    <source>
        <dbReference type="EMBL" id="KER31570.1"/>
    </source>
</evidence>
<sequence length="64" mass="7346">DLLELYGLFKQANEGDNDTRDDDLLELYGLFKQANEGDNDTTAPFFIDFKAKAKWNAWNGRKGM</sequence>
<evidence type="ECO:0000313" key="5">
    <source>
        <dbReference type="Proteomes" id="UP000054324"/>
    </source>
</evidence>
<dbReference type="CTD" id="20316401"/>
<dbReference type="InterPro" id="IPR014352">
    <property type="entry name" value="FERM/acyl-CoA-bd_prot_sf"/>
</dbReference>
<dbReference type="PANTHER" id="PTHR23310">
    <property type="entry name" value="ACYL-COA-BINDING PROTEIN, ACBP"/>
    <property type="match status" value="1"/>
</dbReference>
<evidence type="ECO:0000256" key="1">
    <source>
        <dbReference type="ARBA" id="ARBA00005567"/>
    </source>
</evidence>
<keyword evidence="5" id="KW-1185">Reference proteome</keyword>
<dbReference type="AlphaFoldDB" id="A0A075A7D0"/>
<evidence type="ECO:0000259" key="3">
    <source>
        <dbReference type="PROSITE" id="PS51228"/>
    </source>
</evidence>
<dbReference type="Proteomes" id="UP000054324">
    <property type="component" value="Unassembled WGS sequence"/>
</dbReference>
<dbReference type="SUPFAM" id="SSF47027">
    <property type="entry name" value="Acyl-CoA binding protein"/>
    <property type="match status" value="1"/>
</dbReference>
<dbReference type="STRING" id="6198.A0A075A7D0"/>
<gene>
    <name evidence="4" type="ORF">T265_02213</name>
</gene>
<dbReference type="EMBL" id="KL596644">
    <property type="protein sequence ID" value="KER31570.1"/>
    <property type="molecule type" value="Genomic_DNA"/>
</dbReference>
<name>A0A075A7D0_OPIVI</name>
<dbReference type="GeneID" id="20316401"/>
<protein>
    <recommendedName>
        <fullName evidence="3">ACB domain-containing protein</fullName>
    </recommendedName>
</protein>
<dbReference type="KEGG" id="ovi:T265_02213"/>
<feature type="domain" description="ACB" evidence="3">
    <location>
        <begin position="1"/>
        <end position="64"/>
    </location>
</feature>
<evidence type="ECO:0000256" key="2">
    <source>
        <dbReference type="ARBA" id="ARBA00023121"/>
    </source>
</evidence>
<dbReference type="GO" id="GO:0006631">
    <property type="term" value="P:fatty acid metabolic process"/>
    <property type="evidence" value="ECO:0007669"/>
    <property type="project" value="TreeGrafter"/>
</dbReference>
<keyword evidence="2" id="KW-0446">Lipid-binding</keyword>
<dbReference type="InterPro" id="IPR000582">
    <property type="entry name" value="Acyl-CoA-binding_protein"/>
</dbReference>
<dbReference type="PROSITE" id="PS51228">
    <property type="entry name" value="ACB_2"/>
    <property type="match status" value="1"/>
</dbReference>
<dbReference type="PANTHER" id="PTHR23310:SF62">
    <property type="entry name" value="ACYL-COA BINDING PROTEIN 1, ISOFORM A"/>
    <property type="match status" value="1"/>
</dbReference>
<feature type="non-terminal residue" evidence="4">
    <location>
        <position position="1"/>
    </location>
</feature>
<organism evidence="4 5">
    <name type="scientific">Opisthorchis viverrini</name>
    <name type="common">Southeast Asian liver fluke</name>
    <dbReference type="NCBI Taxonomy" id="6198"/>
    <lineage>
        <taxon>Eukaryota</taxon>
        <taxon>Metazoa</taxon>
        <taxon>Spiralia</taxon>
        <taxon>Lophotrochozoa</taxon>
        <taxon>Platyhelminthes</taxon>
        <taxon>Trematoda</taxon>
        <taxon>Digenea</taxon>
        <taxon>Opisthorchiida</taxon>
        <taxon>Opisthorchiata</taxon>
        <taxon>Opisthorchiidae</taxon>
        <taxon>Opisthorchis</taxon>
    </lineage>
</organism>
<feature type="non-terminal residue" evidence="4">
    <location>
        <position position="64"/>
    </location>
</feature>
<dbReference type="OrthoDB" id="346910at2759"/>
<dbReference type="InterPro" id="IPR035984">
    <property type="entry name" value="Acyl-CoA-binding_sf"/>
</dbReference>
<dbReference type="RefSeq" id="XP_009164665.1">
    <property type="nucleotide sequence ID" value="XM_009166401.1"/>
</dbReference>
<comment type="similarity">
    <text evidence="1">Belongs to the ACBP family.</text>
</comment>
<proteinExistence type="inferred from homology"/>